<gene>
    <name evidence="1" type="ORF">KY46_00795</name>
</gene>
<dbReference type="AlphaFoldDB" id="A0A0F5VGU5"/>
<evidence type="ECO:0000313" key="1">
    <source>
        <dbReference type="EMBL" id="KKD01401.1"/>
    </source>
</evidence>
<dbReference type="Proteomes" id="UP000033633">
    <property type="component" value="Unassembled WGS sequence"/>
</dbReference>
<proteinExistence type="predicted"/>
<sequence length="77" mass="8981">MHQNVFDKPGVKDLKKQHQIQDELNRSIMQDKGDLLELCMCCHKIGIIRFNPETKAYHCIQCGGEWTPTKLSDYFTL</sequence>
<accession>A0A0F5VGU5</accession>
<protein>
    <submittedName>
        <fullName evidence="1">Uncharacterized protein</fullName>
    </submittedName>
</protein>
<reference evidence="1 2" key="1">
    <citation type="submission" date="2014-12" db="EMBL/GenBank/DDBJ databases">
        <title>Mercury Reductase activity and rhizosphere competence traits in the genome of root associated Photobacterium halotolerans MELD1.</title>
        <authorList>
            <person name="Mathew D.C."/>
            <person name="Huang C.-C."/>
        </authorList>
    </citation>
    <scope>NUCLEOTIDE SEQUENCE [LARGE SCALE GENOMIC DNA]</scope>
    <source>
        <strain evidence="1 2">MELD1</strain>
    </source>
</reference>
<comment type="caution">
    <text evidence="1">The sequence shown here is derived from an EMBL/GenBank/DDBJ whole genome shotgun (WGS) entry which is preliminary data.</text>
</comment>
<dbReference type="RefSeq" id="WP_046218730.1">
    <property type="nucleotide sequence ID" value="NZ_JWYV01000001.1"/>
</dbReference>
<dbReference type="OrthoDB" id="9814037at2"/>
<dbReference type="PATRIC" id="fig|265726.11.peg.170"/>
<keyword evidence="2" id="KW-1185">Reference proteome</keyword>
<evidence type="ECO:0000313" key="2">
    <source>
        <dbReference type="Proteomes" id="UP000033633"/>
    </source>
</evidence>
<organism evidence="1 2">
    <name type="scientific">Photobacterium halotolerans</name>
    <dbReference type="NCBI Taxonomy" id="265726"/>
    <lineage>
        <taxon>Bacteria</taxon>
        <taxon>Pseudomonadati</taxon>
        <taxon>Pseudomonadota</taxon>
        <taxon>Gammaproteobacteria</taxon>
        <taxon>Vibrionales</taxon>
        <taxon>Vibrionaceae</taxon>
        <taxon>Photobacterium</taxon>
    </lineage>
</organism>
<name>A0A0F5VGU5_9GAMM</name>
<dbReference type="EMBL" id="JWYV01000001">
    <property type="protein sequence ID" value="KKD01401.1"/>
    <property type="molecule type" value="Genomic_DNA"/>
</dbReference>